<dbReference type="GO" id="GO:0004519">
    <property type="term" value="F:endonuclease activity"/>
    <property type="evidence" value="ECO:0007669"/>
    <property type="project" value="UniProtKB-KW"/>
</dbReference>
<keyword evidence="2" id="KW-0255">Endonuclease</keyword>
<dbReference type="InterPro" id="IPR005135">
    <property type="entry name" value="Endo/exonuclease/phosphatase"/>
</dbReference>
<dbReference type="STRING" id="1123037.GCA_000425305_02077"/>
<dbReference type="Proteomes" id="UP000321938">
    <property type="component" value="Unassembled WGS sequence"/>
</dbReference>
<dbReference type="Pfam" id="PF19580">
    <property type="entry name" value="Exo_endo_phos_3"/>
    <property type="match status" value="1"/>
</dbReference>
<sequence length="321" mass="37254">MKPKELKTSAHTIAFYNLENLFDIPNDATKHDGDFLPGLEKRWTKKRYEEKLYKLGQVISKIGFDDTQKPPAIVGLAEIENKKVIQDLLQGKELEPYDYGFVHYDSKDERGIDVALIYDKTVFTVEDSKTYSVYLEDHKGEQDYTRDILLVSGMFYSEKLHLIINHWPSRREGELESKPKRVKAAQKVFEIMDSLKKAHSNPKILVMGDFNDNPSNESLKFLSKAGELYNPMDTLLSYSRGSVSHNFKWNIFDQILFSTNFFETEMNALKFDEANIFDEAFLKQNKGKFKGQPFRTYAGKKYKGGYSDHFPVYIQLNMTKP</sequence>
<evidence type="ECO:0000313" key="3">
    <source>
        <dbReference type="Proteomes" id="UP000321938"/>
    </source>
</evidence>
<dbReference type="PANTHER" id="PTHR42834">
    <property type="entry name" value="ENDONUCLEASE/EXONUCLEASE/PHOSPHATASE FAMILY PROTEIN (AFU_ORTHOLOGUE AFUA_3G09210)"/>
    <property type="match status" value="1"/>
</dbReference>
<keyword evidence="3" id="KW-1185">Reference proteome</keyword>
<dbReference type="SUPFAM" id="SSF56219">
    <property type="entry name" value="DNase I-like"/>
    <property type="match status" value="1"/>
</dbReference>
<dbReference type="InterPro" id="IPR036691">
    <property type="entry name" value="Endo/exonu/phosph_ase_sf"/>
</dbReference>
<dbReference type="Gene3D" id="3.60.10.10">
    <property type="entry name" value="Endonuclease/exonuclease/phosphatase"/>
    <property type="match status" value="1"/>
</dbReference>
<feature type="domain" description="Endonuclease/exonuclease/phosphatase" evidence="1">
    <location>
        <begin position="12"/>
        <end position="317"/>
    </location>
</feature>
<proteinExistence type="predicted"/>
<accession>A0A5C7BHB5</accession>
<dbReference type="OrthoDB" id="9802724at2"/>
<evidence type="ECO:0000259" key="1">
    <source>
        <dbReference type="Pfam" id="PF19580"/>
    </source>
</evidence>
<keyword evidence="2" id="KW-0540">Nuclease</keyword>
<dbReference type="RefSeq" id="WP_147231407.1">
    <property type="nucleotide sequence ID" value="NZ_VOSB01000008.1"/>
</dbReference>
<dbReference type="EMBL" id="VOSB01000008">
    <property type="protein sequence ID" value="TXE18283.1"/>
    <property type="molecule type" value="Genomic_DNA"/>
</dbReference>
<keyword evidence="2" id="KW-0378">Hydrolase</keyword>
<protein>
    <submittedName>
        <fullName evidence="2">Endonuclease</fullName>
    </submittedName>
</protein>
<evidence type="ECO:0000313" key="2">
    <source>
        <dbReference type="EMBL" id="TXE18283.1"/>
    </source>
</evidence>
<dbReference type="AlphaFoldDB" id="A0A5C7BHB5"/>
<organism evidence="2 3">
    <name type="scientific">Psychroserpens burtonensis</name>
    <dbReference type="NCBI Taxonomy" id="49278"/>
    <lineage>
        <taxon>Bacteria</taxon>
        <taxon>Pseudomonadati</taxon>
        <taxon>Bacteroidota</taxon>
        <taxon>Flavobacteriia</taxon>
        <taxon>Flavobacteriales</taxon>
        <taxon>Flavobacteriaceae</taxon>
        <taxon>Psychroserpens</taxon>
    </lineage>
</organism>
<reference evidence="2 3" key="1">
    <citation type="submission" date="2019-08" db="EMBL/GenBank/DDBJ databases">
        <title>Genome of Psychroserpens burtonensis ACAM 167.</title>
        <authorList>
            <person name="Bowman J.P."/>
        </authorList>
    </citation>
    <scope>NUCLEOTIDE SEQUENCE [LARGE SCALE GENOMIC DNA]</scope>
    <source>
        <strain evidence="2 3">ACAM 167</strain>
    </source>
</reference>
<comment type="caution">
    <text evidence="2">The sequence shown here is derived from an EMBL/GenBank/DDBJ whole genome shotgun (WGS) entry which is preliminary data.</text>
</comment>
<gene>
    <name evidence="2" type="ORF">ES692_06435</name>
</gene>
<name>A0A5C7BHB5_9FLAO</name>
<dbReference type="PANTHER" id="PTHR42834:SF1">
    <property type="entry name" value="ENDONUCLEASE_EXONUCLEASE_PHOSPHATASE FAMILY PROTEIN (AFU_ORTHOLOGUE AFUA_3G09210)"/>
    <property type="match status" value="1"/>
</dbReference>